<keyword evidence="4" id="KW-0227">DNA damage</keyword>
<reference evidence="12" key="1">
    <citation type="journal article" date="2019" name="Int. J. Syst. Evol. Microbiol.">
        <title>The Global Catalogue of Microorganisms (GCM) 10K type strain sequencing project: providing services to taxonomists for standard genome sequencing and annotation.</title>
        <authorList>
            <consortium name="The Broad Institute Genomics Platform"/>
            <consortium name="The Broad Institute Genome Sequencing Center for Infectious Disease"/>
            <person name="Wu L."/>
            <person name="Ma J."/>
        </authorList>
    </citation>
    <scope>NUCLEOTIDE SEQUENCE [LARGE SCALE GENOMIC DNA]</scope>
    <source>
        <strain evidence="12">CCUG 50347</strain>
    </source>
</reference>
<feature type="domain" description="Methylated-DNA-[protein]-cysteine S-methyltransferase DNA binding" evidence="9">
    <location>
        <begin position="114"/>
        <end position="193"/>
    </location>
</feature>
<evidence type="ECO:0000259" key="9">
    <source>
        <dbReference type="Pfam" id="PF01035"/>
    </source>
</evidence>
<evidence type="ECO:0000259" key="10">
    <source>
        <dbReference type="Pfam" id="PF02805"/>
    </source>
</evidence>
<feature type="region of interest" description="Disordered" evidence="8">
    <location>
        <begin position="82"/>
        <end position="103"/>
    </location>
</feature>
<dbReference type="Gene3D" id="3.40.10.10">
    <property type="entry name" value="DNA Methylphosphotriester Repair Domain"/>
    <property type="match status" value="1"/>
</dbReference>
<dbReference type="InterPro" id="IPR014048">
    <property type="entry name" value="MethylDNA_cys_MeTrfase_DNA-bd"/>
</dbReference>
<keyword evidence="5" id="KW-0010">Activator</keyword>
<evidence type="ECO:0000256" key="8">
    <source>
        <dbReference type="SAM" id="MobiDB-lite"/>
    </source>
</evidence>
<dbReference type="InterPro" id="IPR001497">
    <property type="entry name" value="MethylDNA_cys_MeTrfase_AS"/>
</dbReference>
<dbReference type="GO" id="GO:0003908">
    <property type="term" value="F:methylated-DNA-[protein]-cysteine S-methyltransferase activity"/>
    <property type="evidence" value="ECO:0007669"/>
    <property type="project" value="UniProtKB-EC"/>
</dbReference>
<comment type="catalytic activity">
    <reaction evidence="7">
        <text>a 6-O-methyl-2'-deoxyguanosine in DNA + L-cysteinyl-[protein] = S-methyl-L-cysteinyl-[protein] + a 2'-deoxyguanosine in DNA</text>
        <dbReference type="Rhea" id="RHEA:24000"/>
        <dbReference type="Rhea" id="RHEA-COMP:10131"/>
        <dbReference type="Rhea" id="RHEA-COMP:10132"/>
        <dbReference type="Rhea" id="RHEA-COMP:11367"/>
        <dbReference type="Rhea" id="RHEA-COMP:11368"/>
        <dbReference type="ChEBI" id="CHEBI:29950"/>
        <dbReference type="ChEBI" id="CHEBI:82612"/>
        <dbReference type="ChEBI" id="CHEBI:85445"/>
        <dbReference type="ChEBI" id="CHEBI:85448"/>
        <dbReference type="EC" id="2.1.1.63"/>
    </reaction>
</comment>
<evidence type="ECO:0000256" key="4">
    <source>
        <dbReference type="ARBA" id="ARBA00022763"/>
    </source>
</evidence>
<dbReference type="SUPFAM" id="SSF46767">
    <property type="entry name" value="Methylated DNA-protein cysteine methyltransferase, C-terminal domain"/>
    <property type="match status" value="1"/>
</dbReference>
<proteinExistence type="predicted"/>
<evidence type="ECO:0000256" key="1">
    <source>
        <dbReference type="ARBA" id="ARBA00001286"/>
    </source>
</evidence>
<keyword evidence="3 11" id="KW-0808">Transferase</keyword>
<keyword evidence="6" id="KW-0234">DNA repair</keyword>
<accession>A0ABV9RER6</accession>
<keyword evidence="2 11" id="KW-0489">Methyltransferase</keyword>
<feature type="domain" description="Ada DNA repair metal-binding" evidence="10">
    <location>
        <begin position="201"/>
        <end position="256"/>
    </location>
</feature>
<dbReference type="PROSITE" id="PS00374">
    <property type="entry name" value="MGMT"/>
    <property type="match status" value="1"/>
</dbReference>
<dbReference type="Gene3D" id="1.10.10.10">
    <property type="entry name" value="Winged helix-like DNA-binding domain superfamily/Winged helix DNA-binding domain"/>
    <property type="match status" value="1"/>
</dbReference>
<evidence type="ECO:0000313" key="12">
    <source>
        <dbReference type="Proteomes" id="UP001595909"/>
    </source>
</evidence>
<dbReference type="InterPro" id="IPR035451">
    <property type="entry name" value="Ada-like_dom_sf"/>
</dbReference>
<evidence type="ECO:0000256" key="5">
    <source>
        <dbReference type="ARBA" id="ARBA00023159"/>
    </source>
</evidence>
<dbReference type="PANTHER" id="PTHR10815">
    <property type="entry name" value="METHYLATED-DNA--PROTEIN-CYSTEINE METHYLTRANSFERASE"/>
    <property type="match status" value="1"/>
</dbReference>
<dbReference type="InterPro" id="IPR036388">
    <property type="entry name" value="WH-like_DNA-bd_sf"/>
</dbReference>
<dbReference type="CDD" id="cd06445">
    <property type="entry name" value="ATase"/>
    <property type="match status" value="1"/>
</dbReference>
<evidence type="ECO:0000256" key="2">
    <source>
        <dbReference type="ARBA" id="ARBA00022603"/>
    </source>
</evidence>
<evidence type="ECO:0000256" key="7">
    <source>
        <dbReference type="ARBA" id="ARBA00049348"/>
    </source>
</evidence>
<dbReference type="InterPro" id="IPR036217">
    <property type="entry name" value="MethylDNA_cys_MeTrfase_DNAb"/>
</dbReference>
<dbReference type="Pfam" id="PF01035">
    <property type="entry name" value="DNA_binding_1"/>
    <property type="match status" value="1"/>
</dbReference>
<keyword evidence="12" id="KW-1185">Reference proteome</keyword>
<dbReference type="EC" id="2.1.1.63" evidence="11"/>
<evidence type="ECO:0000313" key="11">
    <source>
        <dbReference type="EMBL" id="MFC4832223.1"/>
    </source>
</evidence>
<dbReference type="RefSeq" id="WP_274190519.1">
    <property type="nucleotide sequence ID" value="NZ_BAABHN010000017.1"/>
</dbReference>
<dbReference type="InterPro" id="IPR004026">
    <property type="entry name" value="Ada_DNA_repair_Zn-bd"/>
</dbReference>
<dbReference type="Pfam" id="PF02805">
    <property type="entry name" value="Ada_Zn_binding"/>
    <property type="match status" value="1"/>
</dbReference>
<dbReference type="NCBIfam" id="TIGR00589">
    <property type="entry name" value="ogt"/>
    <property type="match status" value="1"/>
</dbReference>
<evidence type="ECO:0000256" key="6">
    <source>
        <dbReference type="ARBA" id="ARBA00023204"/>
    </source>
</evidence>
<sequence length="256" mass="26977">MTDTPTADRPAPDPLLAGLRDLAEPAPTTLTDRVVDGWVRAPSPLGEVYAVAGAGGVRLLRTAAHAGDLEVFLEEYRTRHGRPVRPATRPPRGLLPALRGTGGPPELDLTDVGDFARQVLAATARIPAGQVRPYGWVAREAGHPKAVRAVGTALARNPVPLLIPCHRVVRGDGGLGQYLSGAGDKATLLAGEGLDLDRVADLAAAGTRLIGSDTTGVVCFPSCHHARRITDAHRRGFASLDRARAAGYRPCRDCRP</sequence>
<evidence type="ECO:0000256" key="3">
    <source>
        <dbReference type="ARBA" id="ARBA00022679"/>
    </source>
</evidence>
<name>A0ABV9RER6_9PSEU</name>
<organism evidence="11 12">
    <name type="scientific">Actinomycetospora chibensis</name>
    <dbReference type="NCBI Taxonomy" id="663606"/>
    <lineage>
        <taxon>Bacteria</taxon>
        <taxon>Bacillati</taxon>
        <taxon>Actinomycetota</taxon>
        <taxon>Actinomycetes</taxon>
        <taxon>Pseudonocardiales</taxon>
        <taxon>Pseudonocardiaceae</taxon>
        <taxon>Actinomycetospora</taxon>
    </lineage>
</organism>
<protein>
    <submittedName>
        <fullName evidence="11">Methylated-DNA--[protein]-cysteine S-methyltransferase</fullName>
        <ecNumber evidence="11">2.1.1.63</ecNumber>
    </submittedName>
</protein>
<comment type="catalytic activity">
    <reaction evidence="1">
        <text>a 4-O-methyl-thymidine in DNA + L-cysteinyl-[protein] = a thymidine in DNA + S-methyl-L-cysteinyl-[protein]</text>
        <dbReference type="Rhea" id="RHEA:53428"/>
        <dbReference type="Rhea" id="RHEA-COMP:10131"/>
        <dbReference type="Rhea" id="RHEA-COMP:10132"/>
        <dbReference type="Rhea" id="RHEA-COMP:13555"/>
        <dbReference type="Rhea" id="RHEA-COMP:13556"/>
        <dbReference type="ChEBI" id="CHEBI:29950"/>
        <dbReference type="ChEBI" id="CHEBI:82612"/>
        <dbReference type="ChEBI" id="CHEBI:137386"/>
        <dbReference type="ChEBI" id="CHEBI:137387"/>
        <dbReference type="EC" id="2.1.1.63"/>
    </reaction>
</comment>
<dbReference type="EMBL" id="JBHSIM010000017">
    <property type="protein sequence ID" value="MFC4832223.1"/>
    <property type="molecule type" value="Genomic_DNA"/>
</dbReference>
<dbReference type="GO" id="GO:0032259">
    <property type="term" value="P:methylation"/>
    <property type="evidence" value="ECO:0007669"/>
    <property type="project" value="UniProtKB-KW"/>
</dbReference>
<dbReference type="SUPFAM" id="SSF57884">
    <property type="entry name" value="Ada DNA repair protein, N-terminal domain (N-Ada 10)"/>
    <property type="match status" value="1"/>
</dbReference>
<dbReference type="Proteomes" id="UP001595909">
    <property type="component" value="Unassembled WGS sequence"/>
</dbReference>
<dbReference type="PANTHER" id="PTHR10815:SF13">
    <property type="entry name" value="METHYLATED-DNA--PROTEIN-CYSTEINE METHYLTRANSFERASE"/>
    <property type="match status" value="1"/>
</dbReference>
<gene>
    <name evidence="11" type="ORF">ACFPEL_07370</name>
</gene>
<comment type="caution">
    <text evidence="11">The sequence shown here is derived from an EMBL/GenBank/DDBJ whole genome shotgun (WGS) entry which is preliminary data.</text>
</comment>